<evidence type="ECO:0000313" key="2">
    <source>
        <dbReference type="Proteomes" id="UP001147747"/>
    </source>
</evidence>
<dbReference type="OrthoDB" id="7464126at2759"/>
<proteinExistence type="predicted"/>
<dbReference type="GeneID" id="81365698"/>
<dbReference type="RefSeq" id="XP_056492513.1">
    <property type="nucleotide sequence ID" value="XM_056626718.1"/>
</dbReference>
<dbReference type="AlphaFoldDB" id="A0A9W9W8B5"/>
<sequence length="129" mass="14861">MEDIASQFQNALGRIEKAVAQSLPKIDELHRTMKGQYETSVSNVLQRTDDPQLGVEGETRKLREWLCSTPYLEHHRTVCAQRLAGTCQWIENNPELIRWRNSSSSSVLHVRGIRKLVNSMFWNPLFLPA</sequence>
<protein>
    <submittedName>
        <fullName evidence="1">Uncharacterized protein</fullName>
    </submittedName>
</protein>
<accession>A0A9W9W8B5</accession>
<name>A0A9W9W8B5_9EURO</name>
<evidence type="ECO:0000313" key="1">
    <source>
        <dbReference type="EMBL" id="KAJ5408198.1"/>
    </source>
</evidence>
<dbReference type="EMBL" id="JAPZBU010000004">
    <property type="protein sequence ID" value="KAJ5408198.1"/>
    <property type="molecule type" value="Genomic_DNA"/>
</dbReference>
<reference evidence="1" key="2">
    <citation type="journal article" date="2023" name="IMA Fungus">
        <title>Comparative genomic study of the Penicillium genus elucidates a diverse pangenome and 15 lateral gene transfer events.</title>
        <authorList>
            <person name="Petersen C."/>
            <person name="Sorensen T."/>
            <person name="Nielsen M.R."/>
            <person name="Sondergaard T.E."/>
            <person name="Sorensen J.L."/>
            <person name="Fitzpatrick D.A."/>
            <person name="Frisvad J.C."/>
            <person name="Nielsen K.L."/>
        </authorList>
    </citation>
    <scope>NUCLEOTIDE SEQUENCE</scope>
    <source>
        <strain evidence="1">IBT 29677</strain>
    </source>
</reference>
<gene>
    <name evidence="1" type="ORF">N7509_002081</name>
</gene>
<comment type="caution">
    <text evidence="1">The sequence shown here is derived from an EMBL/GenBank/DDBJ whole genome shotgun (WGS) entry which is preliminary data.</text>
</comment>
<reference evidence="1" key="1">
    <citation type="submission" date="2022-12" db="EMBL/GenBank/DDBJ databases">
        <authorList>
            <person name="Petersen C."/>
        </authorList>
    </citation>
    <scope>NUCLEOTIDE SEQUENCE</scope>
    <source>
        <strain evidence="1">IBT 29677</strain>
    </source>
</reference>
<dbReference type="Proteomes" id="UP001147747">
    <property type="component" value="Unassembled WGS sequence"/>
</dbReference>
<keyword evidence="2" id="KW-1185">Reference proteome</keyword>
<organism evidence="1 2">
    <name type="scientific">Penicillium cosmopolitanum</name>
    <dbReference type="NCBI Taxonomy" id="1131564"/>
    <lineage>
        <taxon>Eukaryota</taxon>
        <taxon>Fungi</taxon>
        <taxon>Dikarya</taxon>
        <taxon>Ascomycota</taxon>
        <taxon>Pezizomycotina</taxon>
        <taxon>Eurotiomycetes</taxon>
        <taxon>Eurotiomycetidae</taxon>
        <taxon>Eurotiales</taxon>
        <taxon>Aspergillaceae</taxon>
        <taxon>Penicillium</taxon>
    </lineage>
</organism>